<dbReference type="EMBL" id="ABJB010695451">
    <property type="status" value="NOT_ANNOTATED_CDS"/>
    <property type="molecule type" value="Genomic_DNA"/>
</dbReference>
<evidence type="ECO:0000313" key="2">
    <source>
        <dbReference type="EMBL" id="EEC17941.1"/>
    </source>
</evidence>
<dbReference type="OrthoDB" id="448450at2759"/>
<dbReference type="GO" id="GO:0006635">
    <property type="term" value="P:fatty acid beta-oxidation"/>
    <property type="evidence" value="ECO:0000318"/>
    <property type="project" value="GO_Central"/>
</dbReference>
<accession>B7QGG9</accession>
<keyword evidence="4" id="KW-1185">Reference proteome</keyword>
<dbReference type="InterPro" id="IPR029045">
    <property type="entry name" value="ClpP/crotonase-like_dom_sf"/>
</dbReference>
<dbReference type="FunFam" id="3.90.226.10:FF:000109">
    <property type="entry name" value="Enoyl-CoA hydratase, putative"/>
    <property type="match status" value="1"/>
</dbReference>
<dbReference type="EMBL" id="ABJB010998658">
    <property type="status" value="NOT_ANNOTATED_CDS"/>
    <property type="molecule type" value="Genomic_DNA"/>
</dbReference>
<reference evidence="3" key="2">
    <citation type="submission" date="2020-05" db="UniProtKB">
        <authorList>
            <consortium name="EnsemblMetazoa"/>
        </authorList>
    </citation>
    <scope>IDENTIFICATION</scope>
    <source>
        <strain evidence="3">wikel</strain>
    </source>
</reference>
<dbReference type="EnsemblMetazoa" id="ISCW022154-RA">
    <property type="protein sequence ID" value="ISCW022154-PA"/>
    <property type="gene ID" value="ISCW022154"/>
</dbReference>
<dbReference type="EMBL" id="DS931589">
    <property type="protein sequence ID" value="EEC17941.1"/>
    <property type="molecule type" value="Genomic_DNA"/>
</dbReference>
<keyword evidence="1 2" id="KW-0456">Lyase</keyword>
<proteinExistence type="evidence at protein level"/>
<dbReference type="STRING" id="6945.B7QGG9"/>
<dbReference type="GO" id="GO:0005829">
    <property type="term" value="C:cytosol"/>
    <property type="evidence" value="ECO:0000318"/>
    <property type="project" value="GO_Central"/>
</dbReference>
<dbReference type="EMBL" id="ABJB010538907">
    <property type="status" value="NOT_ANNOTATED_CDS"/>
    <property type="molecule type" value="Genomic_DNA"/>
</dbReference>
<dbReference type="HOGENOM" id="CLU_009834_7_6_1"/>
<dbReference type="VEuPathDB" id="VectorBase:ISCP_020178"/>
<dbReference type="AlphaFoldDB" id="B7QGG9"/>
<evidence type="ECO:0000313" key="4">
    <source>
        <dbReference type="Proteomes" id="UP000001555"/>
    </source>
</evidence>
<dbReference type="SUPFAM" id="SSF52096">
    <property type="entry name" value="ClpP/crotonase"/>
    <property type="match status" value="1"/>
</dbReference>
<dbReference type="EMBL" id="ABJB010333624">
    <property type="status" value="NOT_ANNOTATED_CDS"/>
    <property type="molecule type" value="Genomic_DNA"/>
</dbReference>
<evidence type="ECO:0000313" key="3">
    <source>
        <dbReference type="EnsemblMetazoa" id="ISCW022154-PA"/>
    </source>
</evidence>
<dbReference type="PANTHER" id="PTHR11941">
    <property type="entry name" value="ENOYL-COA HYDRATASE-RELATED"/>
    <property type="match status" value="1"/>
</dbReference>
<dbReference type="VEuPathDB" id="VectorBase:ISCW022154"/>
<dbReference type="EMBL" id="ABJB010277699">
    <property type="status" value="NOT_ANNOTATED_CDS"/>
    <property type="molecule type" value="Genomic_DNA"/>
</dbReference>
<name>B7QGG9_IXOSC</name>
<reference evidence="2 4" key="1">
    <citation type="submission" date="2008-03" db="EMBL/GenBank/DDBJ databases">
        <title>Annotation of Ixodes scapularis.</title>
        <authorList>
            <consortium name="Ixodes scapularis Genome Project Consortium"/>
            <person name="Caler E."/>
            <person name="Hannick L.I."/>
            <person name="Bidwell S."/>
            <person name="Joardar V."/>
            <person name="Thiagarajan M."/>
            <person name="Amedeo P."/>
            <person name="Galinsky K.J."/>
            <person name="Schobel S."/>
            <person name="Inman J."/>
            <person name="Hostetler J."/>
            <person name="Miller J."/>
            <person name="Hammond M."/>
            <person name="Megy K."/>
            <person name="Lawson D."/>
            <person name="Kodira C."/>
            <person name="Sutton G."/>
            <person name="Meyer J."/>
            <person name="Hill C.A."/>
            <person name="Birren B."/>
            <person name="Nene V."/>
            <person name="Collins F."/>
            <person name="Alarcon-Chaidez F."/>
            <person name="Wikel S."/>
            <person name="Strausberg R."/>
        </authorList>
    </citation>
    <scope>NUCLEOTIDE SEQUENCE [LARGE SCALE GENOMIC DNA]</scope>
    <source>
        <strain evidence="4">Wikel</strain>
        <strain evidence="2">Wikel colony</strain>
    </source>
</reference>
<dbReference type="EC" id="4.2.1.17" evidence="2"/>
<dbReference type="EMBL" id="ABJB010950489">
    <property type="status" value="NOT_ANNOTATED_CDS"/>
    <property type="molecule type" value="Genomic_DNA"/>
</dbReference>
<keyword evidence="5" id="KW-1267">Proteomics identification</keyword>
<dbReference type="Proteomes" id="UP000001555">
    <property type="component" value="Unassembled WGS sequence"/>
</dbReference>
<dbReference type="PANTHER" id="PTHR11941:SF27">
    <property type="entry name" value="ETHYLMALONYL-COA DECARBOXYLASE"/>
    <property type="match status" value="1"/>
</dbReference>
<sequence>MTWMAARAMPLLRLHAGSRSVGRRGISALSQETRTKFLGFRGGSISLRKDDASGVGELVFSHPGKRNSFSGEMMVALHDVVAELEAWPLGRALLVLSEGDLFCSGGDLDMMRALDSPEQGAQMAALMHDALTALHDLPLLSACLVQGRALGGGAELTTACDFRLMLPKAQIQFVQVRMGLVPGWGGTTRLVRLLGPSAALELLSSGRSVEAEEALRLGLADGLLQESEDPVAQARVWLRQHARGDPHVLQTLKRTVVKARQLSTAEALAEERRLFATVWERSGQQGGPESQGQALTGPLTSVDSATLLPSSASVLRQSL</sequence>
<evidence type="ECO:0000256" key="1">
    <source>
        <dbReference type="ARBA" id="ARBA00023239"/>
    </source>
</evidence>
<dbReference type="InParanoid" id="B7QGG9"/>
<protein>
    <submittedName>
        <fullName evidence="2 3">Enoyl-CoA hydratase, putative</fullName>
        <ecNumber evidence="2">4.2.1.17</ecNumber>
    </submittedName>
</protein>
<dbReference type="Gene3D" id="3.90.226.10">
    <property type="entry name" value="2-enoyl-CoA Hydratase, Chain A, domain 1"/>
    <property type="match status" value="1"/>
</dbReference>
<gene>
    <name evidence="3" type="primary">8040894</name>
    <name evidence="2" type="ORF">IscW_ISCW022154</name>
</gene>
<dbReference type="PaxDb" id="6945-B7QGG9"/>
<dbReference type="Pfam" id="PF00378">
    <property type="entry name" value="ECH_1"/>
    <property type="match status" value="1"/>
</dbReference>
<evidence type="ECO:0007829" key="5">
    <source>
        <dbReference type="PeptideAtlas" id="B7QGG9"/>
    </source>
</evidence>
<dbReference type="CDD" id="cd06558">
    <property type="entry name" value="crotonase-like"/>
    <property type="match status" value="1"/>
</dbReference>
<organism>
    <name type="scientific">Ixodes scapularis</name>
    <name type="common">Black-legged tick</name>
    <name type="synonym">Deer tick</name>
    <dbReference type="NCBI Taxonomy" id="6945"/>
    <lineage>
        <taxon>Eukaryota</taxon>
        <taxon>Metazoa</taxon>
        <taxon>Ecdysozoa</taxon>
        <taxon>Arthropoda</taxon>
        <taxon>Chelicerata</taxon>
        <taxon>Arachnida</taxon>
        <taxon>Acari</taxon>
        <taxon>Parasitiformes</taxon>
        <taxon>Ixodida</taxon>
        <taxon>Ixodoidea</taxon>
        <taxon>Ixodidae</taxon>
        <taxon>Ixodinae</taxon>
        <taxon>Ixodes</taxon>
    </lineage>
</organism>
<dbReference type="InterPro" id="IPR001753">
    <property type="entry name" value="Enoyl-CoA_hydra/iso"/>
</dbReference>
<dbReference type="VEuPathDB" id="VectorBase:ISCI022154"/>
<dbReference type="GO" id="GO:0004300">
    <property type="term" value="F:enoyl-CoA hydratase activity"/>
    <property type="evidence" value="ECO:0007669"/>
    <property type="project" value="UniProtKB-EC"/>
</dbReference>